<dbReference type="RefSeq" id="WP_198123549.1">
    <property type="nucleotide sequence ID" value="NZ_JAECZC010000005.1"/>
</dbReference>
<keyword evidence="2" id="KW-1277">Toxin-antitoxin system</keyword>
<sequence length="101" mass="11538">MSQYIISPSASRDLNEIADYFLAINLETGEKLFREFNKKCQNLANFPNMGRSYAHIRPDLRGTPLDGYVILYRVLYDGVEILRVVSARRDLESLFSGSDDS</sequence>
<dbReference type="InterPro" id="IPR051803">
    <property type="entry name" value="TA_system_RelE-like_toxin"/>
</dbReference>
<organism evidence="3 4">
    <name type="scientific">Amazonocrinis nigriterrae CENA67</name>
    <dbReference type="NCBI Taxonomy" id="2794033"/>
    <lineage>
        <taxon>Bacteria</taxon>
        <taxon>Bacillati</taxon>
        <taxon>Cyanobacteriota</taxon>
        <taxon>Cyanophyceae</taxon>
        <taxon>Nostocales</taxon>
        <taxon>Nostocaceae</taxon>
        <taxon>Amazonocrinis</taxon>
        <taxon>Amazonocrinis nigriterrae</taxon>
    </lineage>
</organism>
<evidence type="ECO:0000313" key="3">
    <source>
        <dbReference type="EMBL" id="MBH8561539.1"/>
    </source>
</evidence>
<dbReference type="PANTHER" id="PTHR33755:SF6">
    <property type="entry name" value="PLASMID STABILIZATION SYSTEM PROTEIN"/>
    <property type="match status" value="1"/>
</dbReference>
<proteinExistence type="inferred from homology"/>
<evidence type="ECO:0000313" key="4">
    <source>
        <dbReference type="Proteomes" id="UP000632766"/>
    </source>
</evidence>
<comment type="caution">
    <text evidence="3">The sequence shown here is derived from an EMBL/GenBank/DDBJ whole genome shotgun (WGS) entry which is preliminary data.</text>
</comment>
<evidence type="ECO:0000256" key="2">
    <source>
        <dbReference type="ARBA" id="ARBA00022649"/>
    </source>
</evidence>
<reference evidence="3 4" key="1">
    <citation type="journal article" date="2021" name="Int. J. Syst. Evol. Microbiol.">
        <title>Amazonocrinis nigriterrae gen. nov., sp. nov., Atlanticothrix silvestris gen. nov., sp. nov. and Dendronalium phyllosphericum gen. nov., sp. nov., nostocacean cyanobacteria from Brazilian environments.</title>
        <authorList>
            <person name="Alvarenga D.O."/>
            <person name="Andreote A.P.D."/>
            <person name="Branco L.H.Z."/>
            <person name="Delbaje E."/>
            <person name="Cruz R.B."/>
            <person name="Varani A.M."/>
            <person name="Fiore M.F."/>
        </authorList>
    </citation>
    <scope>NUCLEOTIDE SEQUENCE [LARGE SCALE GENOMIC DNA]</scope>
    <source>
        <strain evidence="3 4">CENA67</strain>
    </source>
</reference>
<protein>
    <submittedName>
        <fullName evidence="3">Type II toxin-antitoxin system RelE/ParE family toxin</fullName>
    </submittedName>
</protein>
<name>A0A8J7HSG6_9NOST</name>
<dbReference type="InterPro" id="IPR007712">
    <property type="entry name" value="RelE/ParE_toxin"/>
</dbReference>
<gene>
    <name evidence="3" type="ORF">I8748_04995</name>
</gene>
<keyword evidence="4" id="KW-1185">Reference proteome</keyword>
<dbReference type="EMBL" id="JAECZC010000005">
    <property type="protein sequence ID" value="MBH8561539.1"/>
    <property type="molecule type" value="Genomic_DNA"/>
</dbReference>
<comment type="similarity">
    <text evidence="1">Belongs to the RelE toxin family.</text>
</comment>
<dbReference type="AlphaFoldDB" id="A0A8J7HSG6"/>
<dbReference type="InterPro" id="IPR035093">
    <property type="entry name" value="RelE/ParE_toxin_dom_sf"/>
</dbReference>
<accession>A0A8J7HSG6</accession>
<evidence type="ECO:0000256" key="1">
    <source>
        <dbReference type="ARBA" id="ARBA00006226"/>
    </source>
</evidence>
<dbReference type="Pfam" id="PF05016">
    <property type="entry name" value="ParE_toxin"/>
    <property type="match status" value="1"/>
</dbReference>
<dbReference type="Proteomes" id="UP000632766">
    <property type="component" value="Unassembled WGS sequence"/>
</dbReference>
<dbReference type="PANTHER" id="PTHR33755">
    <property type="entry name" value="TOXIN PARE1-RELATED"/>
    <property type="match status" value="1"/>
</dbReference>
<dbReference type="Gene3D" id="3.30.2310.20">
    <property type="entry name" value="RelE-like"/>
    <property type="match status" value="1"/>
</dbReference>